<organism evidence="2 3">
    <name type="scientific">Ascaris lumbricoides</name>
    <name type="common">Giant roundworm</name>
    <dbReference type="NCBI Taxonomy" id="6252"/>
    <lineage>
        <taxon>Eukaryota</taxon>
        <taxon>Metazoa</taxon>
        <taxon>Ecdysozoa</taxon>
        <taxon>Nematoda</taxon>
        <taxon>Chromadorea</taxon>
        <taxon>Rhabditida</taxon>
        <taxon>Spirurina</taxon>
        <taxon>Ascaridomorpha</taxon>
        <taxon>Ascaridoidea</taxon>
        <taxon>Ascarididae</taxon>
        <taxon>Ascaris</taxon>
    </lineage>
</organism>
<protein>
    <submittedName>
        <fullName evidence="3">Uncharacterized protein</fullName>
    </submittedName>
</protein>
<reference evidence="3" key="1">
    <citation type="submission" date="2017-02" db="UniProtKB">
        <authorList>
            <consortium name="WormBaseParasite"/>
        </authorList>
    </citation>
    <scope>IDENTIFICATION</scope>
</reference>
<proteinExistence type="predicted"/>
<evidence type="ECO:0000313" key="3">
    <source>
        <dbReference type="WBParaSite" id="ALUE_0002163201-mRNA-1"/>
    </source>
</evidence>
<dbReference type="Proteomes" id="UP000036681">
    <property type="component" value="Unplaced"/>
</dbReference>
<evidence type="ECO:0000256" key="1">
    <source>
        <dbReference type="SAM" id="Phobius"/>
    </source>
</evidence>
<keyword evidence="1" id="KW-0472">Membrane</keyword>
<name>A0A0M3ISA4_ASCLU</name>
<dbReference type="WBParaSite" id="ALUE_0002163201-mRNA-1">
    <property type="protein sequence ID" value="ALUE_0002163201-mRNA-1"/>
    <property type="gene ID" value="ALUE_0002163201"/>
</dbReference>
<keyword evidence="1" id="KW-0812">Transmembrane</keyword>
<evidence type="ECO:0000313" key="2">
    <source>
        <dbReference type="Proteomes" id="UP000036681"/>
    </source>
</evidence>
<keyword evidence="1" id="KW-1133">Transmembrane helix</keyword>
<keyword evidence="2" id="KW-1185">Reference proteome</keyword>
<sequence length="98" mass="11371">MSSVSRFKLFRQVIAINCFKLTTKIVAVAEKERFGKLAALLETLKLRERKNIFMIWYCLLFFLLHTLPSFGNVDCSGVIDSIRKFQRLISIHLVCALF</sequence>
<dbReference type="AlphaFoldDB" id="A0A0M3ISA4"/>
<feature type="transmembrane region" description="Helical" evidence="1">
    <location>
        <begin position="52"/>
        <end position="71"/>
    </location>
</feature>
<accession>A0A0M3ISA4</accession>